<keyword evidence="10" id="KW-0614">Plasmid</keyword>
<dbReference type="InterPro" id="IPR043502">
    <property type="entry name" value="DNA/RNA_pol_sf"/>
</dbReference>
<dbReference type="RefSeq" id="WP_060593550.1">
    <property type="nucleotide sequence ID" value="NZ_CP031418.1"/>
</dbReference>
<name>A0A0H5NWG2_NOCFR</name>
<evidence type="ECO:0000256" key="5">
    <source>
        <dbReference type="ARBA" id="ARBA00022695"/>
    </source>
</evidence>
<dbReference type="InterPro" id="IPR036397">
    <property type="entry name" value="RNaseH_sf"/>
</dbReference>
<organism evidence="10 11">
    <name type="scientific">Nocardia farcinica</name>
    <dbReference type="NCBI Taxonomy" id="37329"/>
    <lineage>
        <taxon>Bacteria</taxon>
        <taxon>Bacillati</taxon>
        <taxon>Actinomycetota</taxon>
        <taxon>Actinomycetes</taxon>
        <taxon>Mycobacteriales</taxon>
        <taxon>Nocardiaceae</taxon>
        <taxon>Nocardia</taxon>
    </lineage>
</organism>
<evidence type="ECO:0000256" key="6">
    <source>
        <dbReference type="ARBA" id="ARBA00022932"/>
    </source>
</evidence>
<dbReference type="SMART" id="SM00474">
    <property type="entry name" value="35EXOc"/>
    <property type="match status" value="1"/>
</dbReference>
<evidence type="ECO:0000256" key="4">
    <source>
        <dbReference type="ARBA" id="ARBA00022679"/>
    </source>
</evidence>
<evidence type="ECO:0000256" key="1">
    <source>
        <dbReference type="ARBA" id="ARBA00007705"/>
    </source>
</evidence>
<feature type="domain" description="3'-5' exonuclease" evidence="8">
    <location>
        <begin position="15"/>
        <end position="212"/>
    </location>
</feature>
<dbReference type="PROSITE" id="PS00447">
    <property type="entry name" value="DNA_POLYMERASE_A"/>
    <property type="match status" value="1"/>
</dbReference>
<dbReference type="Gene3D" id="3.30.70.370">
    <property type="match status" value="1"/>
</dbReference>
<dbReference type="SMART" id="SM00482">
    <property type="entry name" value="POLAc"/>
    <property type="match status" value="1"/>
</dbReference>
<gene>
    <name evidence="10" type="primary">polA_4</name>
    <name evidence="10" type="ORF">ERS450000_03481</name>
</gene>
<dbReference type="InterPro" id="IPR019760">
    <property type="entry name" value="DNA-dir_DNA_pol_A_CS"/>
</dbReference>
<dbReference type="InterPro" id="IPR002562">
    <property type="entry name" value="3'-5'_exonuclease_dom"/>
</dbReference>
<dbReference type="InterPro" id="IPR012337">
    <property type="entry name" value="RNaseH-like_sf"/>
</dbReference>
<dbReference type="Proteomes" id="UP000057820">
    <property type="component" value="Plasmid 2"/>
</dbReference>
<dbReference type="SUPFAM" id="SSF56672">
    <property type="entry name" value="DNA/RNA polymerases"/>
    <property type="match status" value="1"/>
</dbReference>
<proteinExistence type="inferred from homology"/>
<dbReference type="PANTHER" id="PTHR10133:SF62">
    <property type="entry name" value="DNA POLYMERASE THETA"/>
    <property type="match status" value="1"/>
</dbReference>
<dbReference type="Gene3D" id="1.20.1060.10">
    <property type="entry name" value="Taq DNA Polymerase, Chain T, domain 4"/>
    <property type="match status" value="1"/>
</dbReference>
<evidence type="ECO:0000259" key="9">
    <source>
        <dbReference type="SMART" id="SM00482"/>
    </source>
</evidence>
<dbReference type="GO" id="GO:0003677">
    <property type="term" value="F:DNA binding"/>
    <property type="evidence" value="ECO:0007669"/>
    <property type="project" value="InterPro"/>
</dbReference>
<protein>
    <recommendedName>
        <fullName evidence="3">DNA polymerase I</fullName>
        <ecNumber evidence="2">2.7.7.7</ecNumber>
    </recommendedName>
</protein>
<dbReference type="InterPro" id="IPR001098">
    <property type="entry name" value="DNA-dir_DNA_pol_A_palm_dom"/>
</dbReference>
<keyword evidence="6" id="KW-0239">DNA-directed DNA polymerase</keyword>
<dbReference type="GO" id="GO:0003887">
    <property type="term" value="F:DNA-directed DNA polymerase activity"/>
    <property type="evidence" value="ECO:0007669"/>
    <property type="project" value="UniProtKB-KW"/>
</dbReference>
<dbReference type="InterPro" id="IPR002298">
    <property type="entry name" value="DNA_polymerase_A"/>
</dbReference>
<comment type="similarity">
    <text evidence="1">Belongs to the DNA polymerase type-A family.</text>
</comment>
<feature type="domain" description="DNA-directed DNA polymerase family A palm" evidence="9">
    <location>
        <begin position="379"/>
        <end position="562"/>
    </location>
</feature>
<evidence type="ECO:0000256" key="7">
    <source>
        <dbReference type="ARBA" id="ARBA00049244"/>
    </source>
</evidence>
<evidence type="ECO:0000256" key="2">
    <source>
        <dbReference type="ARBA" id="ARBA00012417"/>
    </source>
</evidence>
<dbReference type="Pfam" id="PF00476">
    <property type="entry name" value="DNA_pol_A"/>
    <property type="match status" value="1"/>
</dbReference>
<keyword evidence="5 10" id="KW-0548">Nucleotidyltransferase</keyword>
<dbReference type="EC" id="2.7.7.7" evidence="2"/>
<dbReference type="EMBL" id="LN868939">
    <property type="protein sequence ID" value="CRY79822.1"/>
    <property type="molecule type" value="Genomic_DNA"/>
</dbReference>
<evidence type="ECO:0000313" key="11">
    <source>
        <dbReference type="Proteomes" id="UP000057820"/>
    </source>
</evidence>
<dbReference type="PANTHER" id="PTHR10133">
    <property type="entry name" value="DNA POLYMERASE I"/>
    <property type="match status" value="1"/>
</dbReference>
<reference evidence="11" key="1">
    <citation type="submission" date="2015-03" db="EMBL/GenBank/DDBJ databases">
        <authorList>
            <consortium name="Pathogen Informatics"/>
        </authorList>
    </citation>
    <scope>NUCLEOTIDE SEQUENCE [LARGE SCALE GENOMIC DNA]</scope>
    <source>
        <strain evidence="11">NCTC11134</strain>
        <plasmid evidence="11">2</plasmid>
    </source>
</reference>
<evidence type="ECO:0000256" key="3">
    <source>
        <dbReference type="ARBA" id="ARBA00020311"/>
    </source>
</evidence>
<keyword evidence="4 10" id="KW-0808">Transferase</keyword>
<evidence type="ECO:0000259" key="8">
    <source>
        <dbReference type="SMART" id="SM00474"/>
    </source>
</evidence>
<accession>A0A0H5NWG2</accession>
<dbReference type="Pfam" id="PF01612">
    <property type="entry name" value="DNA_pol_A_exo1"/>
    <property type="match status" value="1"/>
</dbReference>
<dbReference type="KEGG" id="nfr:ERS450000_03481"/>
<sequence length="601" mass="66829">MKTYPYKIGRETVTARVVENAADVEAFRTWLDQEMARGPIGVDSETTGLATYSGDRLRTVQFGTDTDGWVLPVERSATLRVLAADYLRRIPRMILHNASFDLAVFDQHLGVPMREMWPRVTDTRILAHLVDPRGQEEGGTGHGLEQLVRVHISPEVAEEVKGLMTRLAKEHKTTKANIWSVIDLDHPDFNRYGGMDPVLAVRLCRKLDPMVPPESRHLIEYEHRLAEICSEMERTGFLLDLEYTKGLSARLRAEEEEAAFHALAFFGVESVNSTEQVADALEDLGVKIPGRTTTGKRKVDKALLESIATDDPPIGSPAHLAAAVIEAKRARKWRTTWIDGFLSGADSAGRVHPSINHLRARTARMSITGIPAQTLPSGDWMVRRCFIADPGQTIVSVDYKAQELRVLAALSGDPTMREAFATDADLHQMTADASGVDRKIGKMVNFAYVYGSGPRNIAEQGGITVAVAKRVIEGFEARYPRVKDLSVKLQAEARQTGRIITPTGRRLPVDRDRAYSALNYMIQSTSRDVTCRGLIRLHDAGFTPYLRLPVHDEVVASVPITKAEWGAREIARLMRMNFRGVDIDTDPEVYGPSWGHGYMKG</sequence>
<comment type="catalytic activity">
    <reaction evidence="7">
        <text>DNA(n) + a 2'-deoxyribonucleoside 5'-triphosphate = DNA(n+1) + diphosphate</text>
        <dbReference type="Rhea" id="RHEA:22508"/>
        <dbReference type="Rhea" id="RHEA-COMP:17339"/>
        <dbReference type="Rhea" id="RHEA-COMP:17340"/>
        <dbReference type="ChEBI" id="CHEBI:33019"/>
        <dbReference type="ChEBI" id="CHEBI:61560"/>
        <dbReference type="ChEBI" id="CHEBI:173112"/>
        <dbReference type="EC" id="2.7.7.7"/>
    </reaction>
</comment>
<dbReference type="GO" id="GO:0006302">
    <property type="term" value="P:double-strand break repair"/>
    <property type="evidence" value="ECO:0007669"/>
    <property type="project" value="TreeGrafter"/>
</dbReference>
<dbReference type="Gene3D" id="3.30.420.10">
    <property type="entry name" value="Ribonuclease H-like superfamily/Ribonuclease H"/>
    <property type="match status" value="1"/>
</dbReference>
<dbReference type="SUPFAM" id="SSF53098">
    <property type="entry name" value="Ribonuclease H-like"/>
    <property type="match status" value="1"/>
</dbReference>
<evidence type="ECO:0000313" key="10">
    <source>
        <dbReference type="EMBL" id="CRY79822.1"/>
    </source>
</evidence>
<dbReference type="GO" id="GO:0008408">
    <property type="term" value="F:3'-5' exonuclease activity"/>
    <property type="evidence" value="ECO:0007669"/>
    <property type="project" value="InterPro"/>
</dbReference>
<geneLocation type="plasmid" evidence="10">
    <name>2</name>
</geneLocation>
<dbReference type="Gene3D" id="1.10.150.20">
    <property type="entry name" value="5' to 3' exonuclease, C-terminal subdomain"/>
    <property type="match status" value="1"/>
</dbReference>
<dbReference type="AlphaFoldDB" id="A0A0H5NWG2"/>
<dbReference type="GO" id="GO:0006261">
    <property type="term" value="P:DNA-templated DNA replication"/>
    <property type="evidence" value="ECO:0007669"/>
    <property type="project" value="InterPro"/>
</dbReference>